<dbReference type="Proteomes" id="UP000500882">
    <property type="component" value="Chromosome"/>
</dbReference>
<organism evidence="3 4">
    <name type="scientific">Bacteroides thetaiotaomicron</name>
    <dbReference type="NCBI Taxonomy" id="818"/>
    <lineage>
        <taxon>Bacteria</taxon>
        <taxon>Pseudomonadati</taxon>
        <taxon>Bacteroidota</taxon>
        <taxon>Bacteroidia</taxon>
        <taxon>Bacteroidales</taxon>
        <taxon>Bacteroidaceae</taxon>
        <taxon>Bacteroides</taxon>
    </lineage>
</organism>
<dbReference type="SUPFAM" id="SSF56935">
    <property type="entry name" value="Porins"/>
    <property type="match status" value="1"/>
</dbReference>
<gene>
    <name evidence="3" type="ORF">BatF92_43370</name>
</gene>
<keyword evidence="1" id="KW-0472">Membrane</keyword>
<keyword evidence="1" id="KW-1134">Transmembrane beta strand</keyword>
<dbReference type="InterPro" id="IPR018247">
    <property type="entry name" value="EF_Hand_1_Ca_BS"/>
</dbReference>
<dbReference type="NCBIfam" id="TIGR04056">
    <property type="entry name" value="OMP_RagA_SusC"/>
    <property type="match status" value="1"/>
</dbReference>
<keyword evidence="1" id="KW-0812">Transmembrane</keyword>
<evidence type="ECO:0000256" key="1">
    <source>
        <dbReference type="PROSITE-ProRule" id="PRU01360"/>
    </source>
</evidence>
<comment type="similarity">
    <text evidence="1">Belongs to the TonB-dependent receptor family.</text>
</comment>
<feature type="domain" description="TonB-dependent receptor plug" evidence="2">
    <location>
        <begin position="129"/>
        <end position="234"/>
    </location>
</feature>
<proteinExistence type="inferred from homology"/>
<sequence>MNNMKRIFILLLITTLWGVQDNISAQQLQKENNTPEVQGIIKDITGNPIIGATVIAKNQPGLGVTSDMDGKFKIKVGEYDILVISYIGYTTQEIPVIKIKNKKEAIVTLQEDNQTIDEVVVTASGHQQKKTLTGAYTTVDIAQLTAPSSNITNSLAGVVPGIIAVQSSGEPGEDMSEFWIRGISTFGANQGALVLVDGVERSFNEIPIEDIESFSVLKDASATAIYGQRGANGVVLVTTKQGVAGKVKINAKVLAGLDARGPMPEYADAFTYASLANEARIGRYESPHYTREELDIIQNNLDPDLFPNVNWRDLMLKKVSPKYIANINLSGGGTNVTYYVSLGYNSQAGIYKSKSVENKYNTNTTYERFNYRANVNMNVTKTTLVKVGIGGYLINRTQPGSSTDDIWGSFSRLTPLSIPRKYSTGEEPSVDGVKTPEYYMTKTGYKTIWQNKMETNIRLEQDLDFITQGLKFVGTFAFDTYNENEIKRIKTPELWEAEKYRDPDGNLILKRVQTAQLMGQESTTKGNKRYYTEASLSYSRLFNQKHRFGAFAMVYLQEKSDTNLGTDIIESIPKRNLAYSGRFTYAYKDRYLVETNWGYTGSENFEKGKQFGFFPAFSAGWVISEEPFMKKIAPWVEMLKIRASYGEVGNDIIGGRRFPYIGLVNSHPDGDYSFGEFGTNKIQGYRNGTIGTPNLTWEVAKKYNLGFDLSLFHGKFTGVADIFLDKRDDIFMTRSHMPETTGLADKAPMANVGKMKSYGFDWNAAYSDQIGQVKFTIRANMTYQNTEILDKDEAANELWYKMEKGFRMNQTRGLIAMGLFKDEEDVRSSPRQDFGGKEVLPGDIKYKDVNGDGVVNNDDIVPIGYRTVPGVQYGMGLSTSWKNFEFNILFQGSGKCDFFIGGNGPHAFRNGQTGNILQTMVDDNRWIPSEISGDVSTENPNANWPRLTWGNNDNNNQKSTFWLRDGRYIRLKNIELRYNIPTTFTRKFFVSNMQIGFIGENLHTWSPFKLWDPENATTDEKNSGVRSGNAYPINRTYSCYIKLSF</sequence>
<dbReference type="Pfam" id="PF13715">
    <property type="entry name" value="CarbopepD_reg_2"/>
    <property type="match status" value="1"/>
</dbReference>
<dbReference type="InterPro" id="IPR023996">
    <property type="entry name" value="TonB-dep_OMP_SusC/RagA"/>
</dbReference>
<dbReference type="InterPro" id="IPR008969">
    <property type="entry name" value="CarboxyPept-like_regulatory"/>
</dbReference>
<dbReference type="AlphaFoldDB" id="A0A679HS52"/>
<dbReference type="PROSITE" id="PS00018">
    <property type="entry name" value="EF_HAND_1"/>
    <property type="match status" value="1"/>
</dbReference>
<dbReference type="Gene3D" id="2.60.40.1120">
    <property type="entry name" value="Carboxypeptidase-like, regulatory domain"/>
    <property type="match status" value="1"/>
</dbReference>
<dbReference type="EMBL" id="AP022660">
    <property type="protein sequence ID" value="BCA52395.1"/>
    <property type="molecule type" value="Genomic_DNA"/>
</dbReference>
<accession>A0A679HS52</accession>
<keyword evidence="1" id="KW-0813">Transport</keyword>
<dbReference type="InterPro" id="IPR023997">
    <property type="entry name" value="TonB-dep_OMP_SusC/RagA_CS"/>
</dbReference>
<dbReference type="SUPFAM" id="SSF49464">
    <property type="entry name" value="Carboxypeptidase regulatory domain-like"/>
    <property type="match status" value="1"/>
</dbReference>
<dbReference type="InterPro" id="IPR039426">
    <property type="entry name" value="TonB-dep_rcpt-like"/>
</dbReference>
<dbReference type="PROSITE" id="PS52016">
    <property type="entry name" value="TONB_DEPENDENT_REC_3"/>
    <property type="match status" value="1"/>
</dbReference>
<evidence type="ECO:0000313" key="4">
    <source>
        <dbReference type="Proteomes" id="UP000500882"/>
    </source>
</evidence>
<protein>
    <submittedName>
        <fullName evidence="3">SusC/RagA family TonB-linked outer membrane protein</fullName>
    </submittedName>
</protein>
<dbReference type="GO" id="GO:0009279">
    <property type="term" value="C:cell outer membrane"/>
    <property type="evidence" value="ECO:0007669"/>
    <property type="project" value="UniProtKB-SubCell"/>
</dbReference>
<comment type="subcellular location">
    <subcellularLocation>
        <location evidence="1">Cell outer membrane</location>
        <topology evidence="1">Multi-pass membrane protein</topology>
    </subcellularLocation>
</comment>
<dbReference type="Gene3D" id="2.170.130.10">
    <property type="entry name" value="TonB-dependent receptor, plug domain"/>
    <property type="match status" value="1"/>
</dbReference>
<evidence type="ECO:0000313" key="3">
    <source>
        <dbReference type="EMBL" id="BCA52395.1"/>
    </source>
</evidence>
<dbReference type="InterPro" id="IPR037066">
    <property type="entry name" value="Plug_dom_sf"/>
</dbReference>
<dbReference type="InterPro" id="IPR012910">
    <property type="entry name" value="Plug_dom"/>
</dbReference>
<keyword evidence="1" id="KW-0998">Cell outer membrane</keyword>
<evidence type="ECO:0000259" key="2">
    <source>
        <dbReference type="Pfam" id="PF07715"/>
    </source>
</evidence>
<dbReference type="NCBIfam" id="TIGR04057">
    <property type="entry name" value="SusC_RagA_signa"/>
    <property type="match status" value="1"/>
</dbReference>
<dbReference type="Pfam" id="PF07715">
    <property type="entry name" value="Plug"/>
    <property type="match status" value="1"/>
</dbReference>
<reference evidence="3 4" key="1">
    <citation type="submission" date="2020-02" db="EMBL/GenBank/DDBJ databases">
        <title>Whole-genome sequencing and comparative analysis of the genomes of Bacteroides thetaiotaomicron and Escherichia coli isolated from a healthy resident in Vietnam.</title>
        <authorList>
            <person name="Mohsin M."/>
            <person name="Tanaka K."/>
            <person name="Kawahara R."/>
            <person name="Kondo S."/>
            <person name="Noguchi H."/>
            <person name="Motooka D."/>
            <person name="Nakamura S."/>
            <person name="Khong D.T."/>
            <person name="Nguyen T.N."/>
            <person name="Tran H.T."/>
            <person name="Yamamoto Y."/>
        </authorList>
    </citation>
    <scope>NUCLEOTIDE SEQUENCE [LARGE SCALE GENOMIC DNA]</scope>
    <source>
        <strain evidence="3 4">F9-2</strain>
    </source>
</reference>
<name>A0A679HS52_BACT4</name>
<dbReference type="RefSeq" id="WP_022470586.1">
    <property type="nucleotide sequence ID" value="NZ_AP022660.1"/>
</dbReference>
<dbReference type="FunFam" id="2.170.130.10:FF:000003">
    <property type="entry name" value="SusC/RagA family TonB-linked outer membrane protein"/>
    <property type="match status" value="1"/>
</dbReference>